<protein>
    <submittedName>
        <fullName evidence="4">NAD(P)H-binding protein</fullName>
    </submittedName>
</protein>
<dbReference type="InterPro" id="IPR036291">
    <property type="entry name" value="NAD(P)-bd_dom_sf"/>
</dbReference>
<dbReference type="InterPro" id="IPR016040">
    <property type="entry name" value="NAD(P)-bd_dom"/>
</dbReference>
<evidence type="ECO:0000259" key="3">
    <source>
        <dbReference type="Pfam" id="PF13460"/>
    </source>
</evidence>
<dbReference type="SUPFAM" id="SSF51735">
    <property type="entry name" value="NAD(P)-binding Rossmann-fold domains"/>
    <property type="match status" value="1"/>
</dbReference>
<evidence type="ECO:0000313" key="4">
    <source>
        <dbReference type="EMBL" id="GAA2465127.1"/>
    </source>
</evidence>
<dbReference type="RefSeq" id="WP_346081649.1">
    <property type="nucleotide sequence ID" value="NZ_BAAATL010000001.1"/>
</dbReference>
<organism evidence="4 5">
    <name type="scientific">Streptomyces graminearus</name>
    <dbReference type="NCBI Taxonomy" id="284030"/>
    <lineage>
        <taxon>Bacteria</taxon>
        <taxon>Bacillati</taxon>
        <taxon>Actinomycetota</taxon>
        <taxon>Actinomycetes</taxon>
        <taxon>Kitasatosporales</taxon>
        <taxon>Streptomycetaceae</taxon>
        <taxon>Streptomyces</taxon>
    </lineage>
</organism>
<evidence type="ECO:0000256" key="1">
    <source>
        <dbReference type="SAM" id="MobiDB-lite"/>
    </source>
</evidence>
<comment type="caution">
    <text evidence="4">The sequence shown here is derived from an EMBL/GenBank/DDBJ whole genome shotgun (WGS) entry which is preliminary data.</text>
</comment>
<dbReference type="Gene3D" id="3.40.50.720">
    <property type="entry name" value="NAD(P)-binding Rossmann-like Domain"/>
    <property type="match status" value="1"/>
</dbReference>
<dbReference type="InterPro" id="IPR008030">
    <property type="entry name" value="NmrA-like"/>
</dbReference>
<feature type="domain" description="NmrA-like" evidence="2">
    <location>
        <begin position="128"/>
        <end position="251"/>
    </location>
</feature>
<dbReference type="Pfam" id="PF05368">
    <property type="entry name" value="NmrA"/>
    <property type="match status" value="1"/>
</dbReference>
<dbReference type="InterPro" id="IPR051604">
    <property type="entry name" value="Ergot_Alk_Oxidoreductase"/>
</dbReference>
<gene>
    <name evidence="4" type="ORF">GCM10010422_02140</name>
</gene>
<dbReference type="Gene3D" id="3.90.25.10">
    <property type="entry name" value="UDP-galactose 4-epimerase, domain 1"/>
    <property type="match status" value="1"/>
</dbReference>
<evidence type="ECO:0000259" key="2">
    <source>
        <dbReference type="Pfam" id="PF05368"/>
    </source>
</evidence>
<dbReference type="PANTHER" id="PTHR43162:SF1">
    <property type="entry name" value="PRESTALK A DIFFERENTIATION PROTEIN A"/>
    <property type="match status" value="1"/>
</dbReference>
<reference evidence="4 5" key="1">
    <citation type="journal article" date="2019" name="Int. J. Syst. Evol. Microbiol.">
        <title>The Global Catalogue of Microorganisms (GCM) 10K type strain sequencing project: providing services to taxonomists for standard genome sequencing and annotation.</title>
        <authorList>
            <consortium name="The Broad Institute Genomics Platform"/>
            <consortium name="The Broad Institute Genome Sequencing Center for Infectious Disease"/>
            <person name="Wu L."/>
            <person name="Ma J."/>
        </authorList>
    </citation>
    <scope>NUCLEOTIDE SEQUENCE [LARGE SCALE GENOMIC DNA]</scope>
    <source>
        <strain evidence="4 5">JCM 6923</strain>
    </source>
</reference>
<sequence length="309" mass="32795">MSTTGTTLVIGATGTTGSRTAAQLTAAGHRVRAAARRATPVAGAEPVAFDWYDPDTHATALDGVDRVYLIPPLGESDPAAIMLPFLRQARAAGVRRAVLLSSSAIPEGGPAVGSVHRALPGLFDQWAVLRPSWFMQNFTGAHAHSRSIRDEGAIWTATGAGRVGFIDAEDIAAVAVRALTDERAPDTDLVLTGPEALSYDDIATTLTEVTGRPVTHRRLSYEQMRDRLAAQLPREFAAILAGMDRAIAEGAEDRTTDTVQRLTGRPPRTFRALLEREMRLGAIGAASRRGVSGTASSPDPSSPDPGRRE</sequence>
<dbReference type="Proteomes" id="UP001501721">
    <property type="component" value="Unassembled WGS sequence"/>
</dbReference>
<proteinExistence type="predicted"/>
<evidence type="ECO:0000313" key="5">
    <source>
        <dbReference type="Proteomes" id="UP001501721"/>
    </source>
</evidence>
<dbReference type="Pfam" id="PF13460">
    <property type="entry name" value="NAD_binding_10"/>
    <property type="match status" value="1"/>
</dbReference>
<accession>A0ABN3KKM6</accession>
<dbReference type="PANTHER" id="PTHR43162">
    <property type="match status" value="1"/>
</dbReference>
<feature type="region of interest" description="Disordered" evidence="1">
    <location>
        <begin position="284"/>
        <end position="309"/>
    </location>
</feature>
<keyword evidence="5" id="KW-1185">Reference proteome</keyword>
<name>A0ABN3KKM6_9ACTN</name>
<feature type="domain" description="NAD(P)-binding" evidence="3">
    <location>
        <begin position="11"/>
        <end position="107"/>
    </location>
</feature>
<dbReference type="EMBL" id="BAAATL010000001">
    <property type="protein sequence ID" value="GAA2465127.1"/>
    <property type="molecule type" value="Genomic_DNA"/>
</dbReference>